<feature type="transmembrane region" description="Helical" evidence="7">
    <location>
        <begin position="177"/>
        <end position="195"/>
    </location>
</feature>
<organism evidence="9 10">
    <name type="scientific">Clostridium fessum</name>
    <dbReference type="NCBI Taxonomy" id="2126740"/>
    <lineage>
        <taxon>Bacteria</taxon>
        <taxon>Bacillati</taxon>
        <taxon>Bacillota</taxon>
        <taxon>Clostridia</taxon>
        <taxon>Eubacteriales</taxon>
        <taxon>Clostridiaceae</taxon>
        <taxon>Clostridium</taxon>
    </lineage>
</organism>
<keyword evidence="3" id="KW-1003">Cell membrane</keyword>
<dbReference type="Proteomes" id="UP000241048">
    <property type="component" value="Unassembled WGS sequence"/>
</dbReference>
<comment type="subcellular location">
    <subcellularLocation>
        <location evidence="1">Cell membrane</location>
        <topology evidence="1">Multi-pass membrane protein</topology>
    </subcellularLocation>
</comment>
<evidence type="ECO:0000256" key="7">
    <source>
        <dbReference type="SAM" id="Phobius"/>
    </source>
</evidence>
<gene>
    <name evidence="9" type="ORF">C7U56_13370</name>
</gene>
<dbReference type="InterPro" id="IPR002656">
    <property type="entry name" value="Acyl_transf_3_dom"/>
</dbReference>
<feature type="transmembrane region" description="Helical" evidence="7">
    <location>
        <begin position="150"/>
        <end position="171"/>
    </location>
</feature>
<evidence type="ECO:0000313" key="10">
    <source>
        <dbReference type="Proteomes" id="UP000241048"/>
    </source>
</evidence>
<evidence type="ECO:0000313" key="9">
    <source>
        <dbReference type="EMBL" id="PST36214.1"/>
    </source>
</evidence>
<evidence type="ECO:0000259" key="8">
    <source>
        <dbReference type="Pfam" id="PF01757"/>
    </source>
</evidence>
<feature type="transmembrane region" description="Helical" evidence="7">
    <location>
        <begin position="43"/>
        <end position="60"/>
    </location>
</feature>
<keyword evidence="10" id="KW-1185">Reference proteome</keyword>
<dbReference type="EMBL" id="PYLO01000005">
    <property type="protein sequence ID" value="PST36214.1"/>
    <property type="molecule type" value="Genomic_DNA"/>
</dbReference>
<evidence type="ECO:0000256" key="2">
    <source>
        <dbReference type="ARBA" id="ARBA00007400"/>
    </source>
</evidence>
<feature type="domain" description="Acyltransferase 3" evidence="8">
    <location>
        <begin position="4"/>
        <end position="325"/>
    </location>
</feature>
<proteinExistence type="inferred from homology"/>
<feature type="transmembrane region" description="Helical" evidence="7">
    <location>
        <begin position="238"/>
        <end position="257"/>
    </location>
</feature>
<dbReference type="PANTHER" id="PTHR40074">
    <property type="entry name" value="O-ACETYLTRANSFERASE WECH"/>
    <property type="match status" value="1"/>
</dbReference>
<dbReference type="PANTHER" id="PTHR40074:SF2">
    <property type="entry name" value="O-ACETYLTRANSFERASE WECH"/>
    <property type="match status" value="1"/>
</dbReference>
<comment type="similarity">
    <text evidence="2">Belongs to the acyltransferase 3 family.</text>
</comment>
<keyword evidence="9" id="KW-0808">Transferase</keyword>
<evidence type="ECO:0000256" key="6">
    <source>
        <dbReference type="ARBA" id="ARBA00023136"/>
    </source>
</evidence>
<reference evidence="9 10" key="1">
    <citation type="submission" date="2018-03" db="EMBL/GenBank/DDBJ databases">
        <title>Lachnoclostridium SNUG30386 gen.nov., sp.nov., isolated from human faeces.</title>
        <authorList>
            <person name="Seo B."/>
            <person name="Jeon K."/>
            <person name="Ko G."/>
        </authorList>
    </citation>
    <scope>NUCLEOTIDE SEQUENCE [LARGE SCALE GENOMIC DNA]</scope>
    <source>
        <strain evidence="9 10">SNUG30386</strain>
    </source>
</reference>
<sequence>MKLYISVLNCVSCVAVVLLHTNGIFWSHPSGELWISANFIETYFYWAVPIFFMISGATLMDYRERYTTAEFYKNRIKKTVVPFVFWSLISGMFMAYISEVPMDWNIIHIIDNTFNTRYFSIYWFFIPLFAIYISFPIISFAAENIQLMTFFALIGSIVVFTLPLLCELFHITMNKDVVPPVVSGYMVYIFLGYILDKVTLDKKKRWSIYIVGIIGWFIHFEGTSMLSTGAEINTMFKGYTNFPCLLQSVAIFVLFKYMDYKKIFGRFYHIVSDMIFKCAKCTFGVYLLHYFFVIGLPKEFNIDGRRLIWRVGGGILIFLICALFTHFAKKNQIIRKVLP</sequence>
<dbReference type="RefSeq" id="WP_107001629.1">
    <property type="nucleotide sequence ID" value="NZ_JAQDZI010000014.1"/>
</dbReference>
<feature type="transmembrane region" description="Helical" evidence="7">
    <location>
        <begin position="278"/>
        <end position="296"/>
    </location>
</feature>
<keyword evidence="9" id="KW-0012">Acyltransferase</keyword>
<keyword evidence="6 7" id="KW-0472">Membrane</keyword>
<feature type="transmembrane region" description="Helical" evidence="7">
    <location>
        <begin position="207"/>
        <end position="226"/>
    </location>
</feature>
<comment type="caution">
    <text evidence="9">The sequence shown here is derived from an EMBL/GenBank/DDBJ whole genome shotgun (WGS) entry which is preliminary data.</text>
</comment>
<accession>A0A2T3FLQ8</accession>
<feature type="transmembrane region" description="Helical" evidence="7">
    <location>
        <begin position="308"/>
        <end position="328"/>
    </location>
</feature>
<feature type="transmembrane region" description="Helical" evidence="7">
    <location>
        <begin position="118"/>
        <end position="138"/>
    </location>
</feature>
<dbReference type="GO" id="GO:0009246">
    <property type="term" value="P:enterobacterial common antigen biosynthetic process"/>
    <property type="evidence" value="ECO:0007669"/>
    <property type="project" value="TreeGrafter"/>
</dbReference>
<evidence type="ECO:0000256" key="5">
    <source>
        <dbReference type="ARBA" id="ARBA00022989"/>
    </source>
</evidence>
<evidence type="ECO:0000256" key="4">
    <source>
        <dbReference type="ARBA" id="ARBA00022692"/>
    </source>
</evidence>
<keyword evidence="5 7" id="KW-1133">Transmembrane helix</keyword>
<name>A0A2T3FLQ8_9CLOT</name>
<dbReference type="Pfam" id="PF01757">
    <property type="entry name" value="Acyl_transf_3"/>
    <property type="match status" value="1"/>
</dbReference>
<keyword evidence="4 7" id="KW-0812">Transmembrane</keyword>
<protein>
    <submittedName>
        <fullName evidence="9">Acyltransferase</fullName>
    </submittedName>
</protein>
<evidence type="ECO:0000256" key="1">
    <source>
        <dbReference type="ARBA" id="ARBA00004651"/>
    </source>
</evidence>
<dbReference type="AlphaFoldDB" id="A0A2T3FLQ8"/>
<feature type="transmembrane region" description="Helical" evidence="7">
    <location>
        <begin position="80"/>
        <end position="98"/>
    </location>
</feature>
<evidence type="ECO:0000256" key="3">
    <source>
        <dbReference type="ARBA" id="ARBA00022475"/>
    </source>
</evidence>
<dbReference type="GO" id="GO:0005886">
    <property type="term" value="C:plasma membrane"/>
    <property type="evidence" value="ECO:0007669"/>
    <property type="project" value="UniProtKB-SubCell"/>
</dbReference>
<dbReference type="GO" id="GO:0016413">
    <property type="term" value="F:O-acetyltransferase activity"/>
    <property type="evidence" value="ECO:0007669"/>
    <property type="project" value="TreeGrafter"/>
</dbReference>